<name>A0ABS9KWE4_9BACT</name>
<sequence>MSVDLSRVGDWYHNYIRQIPDTDISSAFNNNDYNLTGYFSAIPAEKHDYRYAEGKWTIREVLQHIIDAERIFVYRALRFARKDSIPLPGFDENMYADNSRAQSRKWDDLVTEFDLTRRSSALFFLSLDEEQLDANGVSSGSPTYVKALGYITLGHAMHHKRILEERYTN</sequence>
<proteinExistence type="predicted"/>
<dbReference type="Gene3D" id="1.20.120.450">
    <property type="entry name" value="dinb family like domain"/>
    <property type="match status" value="1"/>
</dbReference>
<gene>
    <name evidence="2" type="ORF">LZZ85_20235</name>
</gene>
<comment type="caution">
    <text evidence="2">The sequence shown here is derived from an EMBL/GenBank/DDBJ whole genome shotgun (WGS) entry which is preliminary data.</text>
</comment>
<reference evidence="2" key="1">
    <citation type="submission" date="2022-01" db="EMBL/GenBank/DDBJ databases">
        <authorList>
            <person name="Jo J.-H."/>
            <person name="Im W.-T."/>
        </authorList>
    </citation>
    <scope>NUCLEOTIDE SEQUENCE</scope>
    <source>
        <strain evidence="2">NA20</strain>
    </source>
</reference>
<dbReference type="RefSeq" id="WP_237875178.1">
    <property type="nucleotide sequence ID" value="NZ_JAKLTR010000014.1"/>
</dbReference>
<evidence type="ECO:0000259" key="1">
    <source>
        <dbReference type="Pfam" id="PF12867"/>
    </source>
</evidence>
<dbReference type="EMBL" id="JAKLTR010000014">
    <property type="protein sequence ID" value="MCG2616640.1"/>
    <property type="molecule type" value="Genomic_DNA"/>
</dbReference>
<organism evidence="2 3">
    <name type="scientific">Terrimonas ginsenosidimutans</name>
    <dbReference type="NCBI Taxonomy" id="2908004"/>
    <lineage>
        <taxon>Bacteria</taxon>
        <taxon>Pseudomonadati</taxon>
        <taxon>Bacteroidota</taxon>
        <taxon>Chitinophagia</taxon>
        <taxon>Chitinophagales</taxon>
        <taxon>Chitinophagaceae</taxon>
        <taxon>Terrimonas</taxon>
    </lineage>
</organism>
<evidence type="ECO:0000313" key="2">
    <source>
        <dbReference type="EMBL" id="MCG2616640.1"/>
    </source>
</evidence>
<dbReference type="Pfam" id="PF12867">
    <property type="entry name" value="DinB_2"/>
    <property type="match status" value="1"/>
</dbReference>
<dbReference type="InterPro" id="IPR024775">
    <property type="entry name" value="DinB-like"/>
</dbReference>
<dbReference type="InterPro" id="IPR034660">
    <property type="entry name" value="DinB/YfiT-like"/>
</dbReference>
<accession>A0ABS9KWE4</accession>
<dbReference type="SUPFAM" id="SSF109854">
    <property type="entry name" value="DinB/YfiT-like putative metalloenzymes"/>
    <property type="match status" value="1"/>
</dbReference>
<protein>
    <submittedName>
        <fullName evidence="2">DinB family protein</fullName>
    </submittedName>
</protein>
<dbReference type="Proteomes" id="UP001165367">
    <property type="component" value="Unassembled WGS sequence"/>
</dbReference>
<evidence type="ECO:0000313" key="3">
    <source>
        <dbReference type="Proteomes" id="UP001165367"/>
    </source>
</evidence>
<feature type="domain" description="DinB-like" evidence="1">
    <location>
        <begin position="34"/>
        <end position="161"/>
    </location>
</feature>
<keyword evidence="3" id="KW-1185">Reference proteome</keyword>